<dbReference type="PANTHER" id="PTHR43308:SF5">
    <property type="entry name" value="S-LAYER PROTEIN _ PEPTIDOGLYCAN ENDO-BETA-N-ACETYLGLUCOSAMINIDASE"/>
    <property type="match status" value="1"/>
</dbReference>
<dbReference type="PROSITE" id="PS51272">
    <property type="entry name" value="SLH"/>
    <property type="match status" value="3"/>
</dbReference>
<dbReference type="PANTHER" id="PTHR43308">
    <property type="entry name" value="OUTER MEMBRANE PROTEIN ALPHA-RELATED"/>
    <property type="match status" value="1"/>
</dbReference>
<evidence type="ECO:0000313" key="3">
    <source>
        <dbReference type="EMBL" id="RCW48606.1"/>
    </source>
</evidence>
<evidence type="ECO:0000256" key="1">
    <source>
        <dbReference type="SAM" id="SignalP"/>
    </source>
</evidence>
<feature type="domain" description="SLH" evidence="2">
    <location>
        <begin position="853"/>
        <end position="912"/>
    </location>
</feature>
<dbReference type="RefSeq" id="WP_181873476.1">
    <property type="nucleotide sequence ID" value="NZ_QPJD01000006.1"/>
</dbReference>
<dbReference type="EMBL" id="QPJD01000006">
    <property type="protein sequence ID" value="RCW48606.1"/>
    <property type="molecule type" value="Genomic_DNA"/>
</dbReference>
<organism evidence="3 4">
    <name type="scientific">Paenibacillus prosopidis</name>
    <dbReference type="NCBI Taxonomy" id="630520"/>
    <lineage>
        <taxon>Bacteria</taxon>
        <taxon>Bacillati</taxon>
        <taxon>Bacillota</taxon>
        <taxon>Bacilli</taxon>
        <taxon>Bacillales</taxon>
        <taxon>Paenibacillaceae</taxon>
        <taxon>Paenibacillus</taxon>
    </lineage>
</organism>
<name>A0A368W3R8_9BACL</name>
<dbReference type="Pfam" id="PF00395">
    <property type="entry name" value="SLH"/>
    <property type="match status" value="3"/>
</dbReference>
<accession>A0A368W3R8</accession>
<feature type="domain" description="SLH" evidence="2">
    <location>
        <begin position="913"/>
        <end position="976"/>
    </location>
</feature>
<dbReference type="Proteomes" id="UP000252415">
    <property type="component" value="Unassembled WGS sequence"/>
</dbReference>
<dbReference type="AlphaFoldDB" id="A0A368W3R8"/>
<gene>
    <name evidence="3" type="ORF">DFP97_106310</name>
</gene>
<keyword evidence="4" id="KW-1185">Reference proteome</keyword>
<feature type="signal peptide" evidence="1">
    <location>
        <begin position="1"/>
        <end position="31"/>
    </location>
</feature>
<feature type="domain" description="SLH" evidence="2">
    <location>
        <begin position="984"/>
        <end position="1046"/>
    </location>
</feature>
<dbReference type="Pfam" id="PF12733">
    <property type="entry name" value="Cadherin-like"/>
    <property type="match status" value="1"/>
</dbReference>
<dbReference type="InterPro" id="IPR001119">
    <property type="entry name" value="SLH_dom"/>
</dbReference>
<dbReference type="InterPro" id="IPR025883">
    <property type="entry name" value="Cadherin-like_domain"/>
</dbReference>
<feature type="chain" id="PRO_5016787251" evidence="1">
    <location>
        <begin position="32"/>
        <end position="1048"/>
    </location>
</feature>
<proteinExistence type="predicted"/>
<evidence type="ECO:0000259" key="2">
    <source>
        <dbReference type="PROSITE" id="PS51272"/>
    </source>
</evidence>
<keyword evidence="1" id="KW-0732">Signal</keyword>
<dbReference type="Gene3D" id="2.60.40.2700">
    <property type="match status" value="1"/>
</dbReference>
<sequence length="1048" mass="109379">MKLKNRRILSVLMAIVMVLTMMPFHPLKASAADTLNLGTPVRLSGTTYQLSNAAFGSIGVVNAGGGYFTVAVNNGSIAVGTLPSGITELTNGITISGRITDQSTPTNRVFNFSSGNTYEEIQAVIGNMTFTQPAGQTQSITVNVTPGAPLTNGKTSIRTYNGRYFVYVERPSTTMDYNDAVTTATNNNGHLVEPPATIAGAVEMFAIANMFAEFKTAFTGNWNFISFIGATKATAPNWDSAVNPETRYVSNNTATGLESTSNFVANGGYVHLTLLLDTTNNKVGYLAVDNTHGGSSIFKDPGVIIEYNSGAISNIITATEDVTLPAMGGSVAISGAAKFGETLTADLSGVTYTPSTPDNVPTYQWYRDGVAITNATGSSYTLTADDMGAAITVTVTSDGTHATGSVTSAATGTVAAADGAAAPAAPVETSKTTTSITLQTVTGQEYSNDGGVTWQDSPTFNGLTPETDYTFVTRVKATTTNNASATSAGITVRTSSSNADLSGLTLSSGNLSPVFAANTTDGYTSSVANSVSSTTVTATVYDSAHATVTASVYNSEGLVTGPTTLTSGTASDSLPLSVGINTIKVVVKAQDGTIQTYTVTVTRAPSSWTGGSGSTDTGTSTSDNSMAFRVIVNGKEYDQIATGTTTQENGETVLTATVDSVKLEAQLAKEGDKPTIIVPVAAVSADKVTVVLTGDIVKAMENKQAILEVQTANGSYKLPAAQIAIDHLESQLGGQLKLSDIVIHVDIAKSDAAKVQLAASMGEKGKFSVVVPPVDFTVTASYNGKTVDVDKFNVYVQREIPLPDGIDLSKITTATVLMADGTVYHVPTYITVRDGKYYAVVSSLTNSTYTLIWHPMTFADVANHWSKDAVNDMASRLIVNGFNAAHYNPNAAITRAEFAAIIVRALGLPENGKTVPYGDVKSSDWFVGAVAKAQEYGIIKGYEDGTFRPSKTITRVEAMAMIARAMKLTGLDTNVSGVDAVSVLSSFVDGAAVDAWAKQAVAAAVKNGLVKGSEAGLLPKRNITRAETAVIVQRMLIKSNLIDNKNSK</sequence>
<evidence type="ECO:0000313" key="4">
    <source>
        <dbReference type="Proteomes" id="UP000252415"/>
    </source>
</evidence>
<dbReference type="InterPro" id="IPR051465">
    <property type="entry name" value="Cell_Envelope_Struct_Comp"/>
</dbReference>
<protein>
    <submittedName>
        <fullName evidence="3">S-layer family protein</fullName>
    </submittedName>
</protein>
<comment type="caution">
    <text evidence="3">The sequence shown here is derived from an EMBL/GenBank/DDBJ whole genome shotgun (WGS) entry which is preliminary data.</text>
</comment>
<reference evidence="3 4" key="1">
    <citation type="submission" date="2018-07" db="EMBL/GenBank/DDBJ databases">
        <title>Genomic Encyclopedia of Type Strains, Phase III (KMG-III): the genomes of soil and plant-associated and newly described type strains.</title>
        <authorList>
            <person name="Whitman W."/>
        </authorList>
    </citation>
    <scope>NUCLEOTIDE SEQUENCE [LARGE SCALE GENOMIC DNA]</scope>
    <source>
        <strain evidence="3 4">CECT 7506</strain>
    </source>
</reference>